<dbReference type="AlphaFoldDB" id="A0A0J9GTU4"/>
<dbReference type="STRING" id="1675527.AIOL_001916"/>
<dbReference type="RefSeq" id="WP_049642760.1">
    <property type="nucleotide sequence ID" value="NZ_LFTY01000002.1"/>
</dbReference>
<reference evidence="1 2" key="1">
    <citation type="submission" date="2015-06" db="EMBL/GenBank/DDBJ databases">
        <title>Draft genome sequence of an Alphaproteobacteria species associated to the Mediterranean sponge Oscarella lobularis.</title>
        <authorList>
            <person name="Jourda C."/>
            <person name="Santini S."/>
            <person name="Claverie J.-M."/>
        </authorList>
    </citation>
    <scope>NUCLEOTIDE SEQUENCE [LARGE SCALE GENOMIC DNA]</scope>
    <source>
        <strain evidence="1">IGS</strain>
    </source>
</reference>
<proteinExistence type="predicted"/>
<accession>A0A0J9GTU4</accession>
<name>A0A0J9GTU4_9RHOB</name>
<organism evidence="1 2">
    <name type="scientific">Candidatus Rhodobacter oscarellae</name>
    <dbReference type="NCBI Taxonomy" id="1675527"/>
    <lineage>
        <taxon>Bacteria</taxon>
        <taxon>Pseudomonadati</taxon>
        <taxon>Pseudomonadota</taxon>
        <taxon>Alphaproteobacteria</taxon>
        <taxon>Rhodobacterales</taxon>
        <taxon>Rhodobacter group</taxon>
        <taxon>Rhodobacter</taxon>
    </lineage>
</organism>
<dbReference type="OrthoDB" id="9834448at2"/>
<evidence type="ECO:0000313" key="2">
    <source>
        <dbReference type="Proteomes" id="UP000037178"/>
    </source>
</evidence>
<gene>
    <name evidence="1" type="ORF">AIOL_001916</name>
</gene>
<dbReference type="PATRIC" id="fig|1675527.3.peg.2014"/>
<comment type="caution">
    <text evidence="1">The sequence shown here is derived from an EMBL/GenBank/DDBJ whole genome shotgun (WGS) entry which is preliminary data.</text>
</comment>
<keyword evidence="2" id="KW-1185">Reference proteome</keyword>
<evidence type="ECO:0000313" key="1">
    <source>
        <dbReference type="EMBL" id="KMW56958.1"/>
    </source>
</evidence>
<dbReference type="EMBL" id="LFTY01000002">
    <property type="protein sequence ID" value="KMW56958.1"/>
    <property type="molecule type" value="Genomic_DNA"/>
</dbReference>
<protein>
    <submittedName>
        <fullName evidence="1">Uncharacterized protein</fullName>
    </submittedName>
</protein>
<dbReference type="Proteomes" id="UP000037178">
    <property type="component" value="Unassembled WGS sequence"/>
</dbReference>
<sequence length="112" mass="12798">MNAMTATAESQRRIFNHFAKRLEERFGGGLDALTLWRALAYALAAEDWKLLRPVARVSRSGRRIFVCRLADGRWCFVLFDCPLGLPITVFREGMVITREGKPSLRLGVPREF</sequence>